<evidence type="ECO:0000313" key="1">
    <source>
        <dbReference type="EMBL" id="JAE12647.1"/>
    </source>
</evidence>
<reference evidence="1" key="1">
    <citation type="submission" date="2014-09" db="EMBL/GenBank/DDBJ databases">
        <authorList>
            <person name="Magalhaes I.L.F."/>
            <person name="Oliveira U."/>
            <person name="Santos F.R."/>
            <person name="Vidigal T.H.D.A."/>
            <person name="Brescovit A.D."/>
            <person name="Santos A.J."/>
        </authorList>
    </citation>
    <scope>NUCLEOTIDE SEQUENCE</scope>
    <source>
        <tissue evidence="1">Shoot tissue taken approximately 20 cm above the soil surface</tissue>
    </source>
</reference>
<proteinExistence type="predicted"/>
<protein>
    <submittedName>
        <fullName evidence="1">Uncharacterized protein</fullName>
    </submittedName>
</protein>
<name>A0A0A9FK16_ARUDO</name>
<dbReference type="EMBL" id="GBRH01185249">
    <property type="protein sequence ID" value="JAE12647.1"/>
    <property type="molecule type" value="Transcribed_RNA"/>
</dbReference>
<dbReference type="AlphaFoldDB" id="A0A0A9FK16"/>
<reference evidence="1" key="2">
    <citation type="journal article" date="2015" name="Data Brief">
        <title>Shoot transcriptome of the giant reed, Arundo donax.</title>
        <authorList>
            <person name="Barrero R.A."/>
            <person name="Guerrero F.D."/>
            <person name="Moolhuijzen P."/>
            <person name="Goolsby J.A."/>
            <person name="Tidwell J."/>
            <person name="Bellgard S.E."/>
            <person name="Bellgard M.I."/>
        </authorList>
    </citation>
    <scope>NUCLEOTIDE SEQUENCE</scope>
    <source>
        <tissue evidence="1">Shoot tissue taken approximately 20 cm above the soil surface</tissue>
    </source>
</reference>
<organism evidence="1">
    <name type="scientific">Arundo donax</name>
    <name type="common">Giant reed</name>
    <name type="synonym">Donax arundinaceus</name>
    <dbReference type="NCBI Taxonomy" id="35708"/>
    <lineage>
        <taxon>Eukaryota</taxon>
        <taxon>Viridiplantae</taxon>
        <taxon>Streptophyta</taxon>
        <taxon>Embryophyta</taxon>
        <taxon>Tracheophyta</taxon>
        <taxon>Spermatophyta</taxon>
        <taxon>Magnoliopsida</taxon>
        <taxon>Liliopsida</taxon>
        <taxon>Poales</taxon>
        <taxon>Poaceae</taxon>
        <taxon>PACMAD clade</taxon>
        <taxon>Arundinoideae</taxon>
        <taxon>Arundineae</taxon>
        <taxon>Arundo</taxon>
    </lineage>
</organism>
<accession>A0A0A9FK16</accession>
<sequence>MAHMNCWPCKSRIHGLQGLPSSFKFPQSKSVAYGRFGRVSTDLFRQRSTLLQRRKKITMGSNLSKKK</sequence>